<organism evidence="2 3">
    <name type="scientific">Myceligenerans indicum</name>
    <dbReference type="NCBI Taxonomy" id="2593663"/>
    <lineage>
        <taxon>Bacteria</taxon>
        <taxon>Bacillati</taxon>
        <taxon>Actinomycetota</taxon>
        <taxon>Actinomycetes</taxon>
        <taxon>Micrococcales</taxon>
        <taxon>Promicromonosporaceae</taxon>
        <taxon>Myceligenerans</taxon>
    </lineage>
</organism>
<dbReference type="Proteomes" id="UP000675409">
    <property type="component" value="Unassembled WGS sequence"/>
</dbReference>
<keyword evidence="1" id="KW-1133">Transmembrane helix</keyword>
<gene>
    <name evidence="2" type="ORF">HGK34_02135</name>
</gene>
<dbReference type="RefSeq" id="WP_201844868.1">
    <property type="nucleotide sequence ID" value="NZ_JABBYC010000001.1"/>
</dbReference>
<comment type="caution">
    <text evidence="2">The sequence shown here is derived from an EMBL/GenBank/DDBJ whole genome shotgun (WGS) entry which is preliminary data.</text>
</comment>
<protein>
    <submittedName>
        <fullName evidence="2">DUF3054 domain-containing protein</fullName>
    </submittedName>
</protein>
<feature type="transmembrane region" description="Helical" evidence="1">
    <location>
        <begin position="41"/>
        <end position="58"/>
    </location>
</feature>
<feature type="transmembrane region" description="Helical" evidence="1">
    <location>
        <begin position="7"/>
        <end position="29"/>
    </location>
</feature>
<accession>A0ABS1LFS5</accession>
<dbReference type="Pfam" id="PF11255">
    <property type="entry name" value="DUF3054"/>
    <property type="match status" value="1"/>
</dbReference>
<name>A0ABS1LFS5_9MICO</name>
<dbReference type="EMBL" id="JABBYC010000001">
    <property type="protein sequence ID" value="MBL0885091.1"/>
    <property type="molecule type" value="Genomic_DNA"/>
</dbReference>
<evidence type="ECO:0000313" key="3">
    <source>
        <dbReference type="Proteomes" id="UP000675409"/>
    </source>
</evidence>
<keyword evidence="3" id="KW-1185">Reference proteome</keyword>
<dbReference type="InterPro" id="IPR021414">
    <property type="entry name" value="DUF3054"/>
</dbReference>
<reference evidence="2 3" key="1">
    <citation type="journal article" date="2021" name="Arch. Microbiol.">
        <title>Myceligenerans indicum sp. nov., an actinobacterium isolated from mangrove sediment of Sundarbans, India.</title>
        <authorList>
            <person name="Asha K."/>
            <person name="Bhadury P."/>
        </authorList>
    </citation>
    <scope>NUCLEOTIDE SEQUENCE [LARGE SCALE GENOMIC DNA]</scope>
    <source>
        <strain evidence="2 3">I2</strain>
    </source>
</reference>
<evidence type="ECO:0000256" key="1">
    <source>
        <dbReference type="SAM" id="Phobius"/>
    </source>
</evidence>
<sequence length="138" mass="14466">MTSADRVPVAPAIVADGVAVLVFAIAGMSAHDTLVLELGRVVWPFAVAAAVGWAWTRAWRDPARIWPVGVAVWFTTAVGGMILRVATGGSFAVSFLLVTLGFLGVTMLGWRAMVAVIRRGTSRPGAAGHDGTDHQEAK</sequence>
<proteinExistence type="predicted"/>
<feature type="transmembrane region" description="Helical" evidence="1">
    <location>
        <begin position="91"/>
        <end position="110"/>
    </location>
</feature>
<evidence type="ECO:0000313" key="2">
    <source>
        <dbReference type="EMBL" id="MBL0885091.1"/>
    </source>
</evidence>
<keyword evidence="1" id="KW-0812">Transmembrane</keyword>
<feature type="transmembrane region" description="Helical" evidence="1">
    <location>
        <begin position="65"/>
        <end position="85"/>
    </location>
</feature>
<keyword evidence="1" id="KW-0472">Membrane</keyword>